<feature type="transmembrane region" description="Helical" evidence="6">
    <location>
        <begin position="22"/>
        <end position="44"/>
    </location>
</feature>
<feature type="transmembrane region" description="Helical" evidence="6">
    <location>
        <begin position="494"/>
        <end position="511"/>
    </location>
</feature>
<sequence>TTEALEVDETPQARSKLRIASILVALYLVLFISALDQTIVATSIPTICAALHSASGYTWIGGAYLLANAATGPIWTRCSDIWGRKPALLSAVAIFGIASIIAALSTSMRMLIAARALQGTAGGGLIQMVYITISDLFSMRRRALHFGLMGLIWAVAGTTGPLIGGALTQLATWRWCFWLNLPVCGAALTLLTLFLDVHNPRTSLSHGLKAIDWPGTACLLAVSLLLLLGLDLGGASYPWSSARIISLLAAGTFMAAVFLYTQHRLSKYPLLPLHLFQSNRTTLLAPLALGFAHSMVALGTEYYLPLYFQAVQQASPLRSGLLLLPLMLTEAATDILVGVLIHRTGRYREIVWAGAALLTLGTALLTLLDVDTPLARVFGLQVLAALGTACLFQTPMLAVQNSVSPAEAASATATLGFVRNLATALSVVLGGVIFQNGMQARQAGLAALGIQGDVLKALSGEAAAANVGIVRMIRDERQRRAVRDAFAGSLRVMFAFYAGVAGVTVVGAAFVKQRRLATEHTEVKTGVQHLRERGGD</sequence>
<feature type="transmembrane region" description="Helical" evidence="6">
    <location>
        <begin position="350"/>
        <end position="368"/>
    </location>
</feature>
<dbReference type="InterPro" id="IPR020846">
    <property type="entry name" value="MFS_dom"/>
</dbReference>
<reference evidence="8 9" key="1">
    <citation type="submission" date="2018-02" db="EMBL/GenBank/DDBJ databases">
        <title>The genomes of Aspergillus section Nigri reveals drivers in fungal speciation.</title>
        <authorList>
            <consortium name="DOE Joint Genome Institute"/>
            <person name="Vesth T.C."/>
            <person name="Nybo J."/>
            <person name="Theobald S."/>
            <person name="Brandl J."/>
            <person name="Frisvad J.C."/>
            <person name="Nielsen K.F."/>
            <person name="Lyhne E.K."/>
            <person name="Kogle M.E."/>
            <person name="Kuo A."/>
            <person name="Riley R."/>
            <person name="Clum A."/>
            <person name="Nolan M."/>
            <person name="Lipzen A."/>
            <person name="Salamov A."/>
            <person name="Henrissat B."/>
            <person name="Wiebenga A."/>
            <person name="De vries R.P."/>
            <person name="Grigoriev I.V."/>
            <person name="Mortensen U.H."/>
            <person name="Andersen M.R."/>
            <person name="Baker S.E."/>
        </authorList>
    </citation>
    <scope>NUCLEOTIDE SEQUENCE [LARGE SCALE GENOMIC DNA]</scope>
    <source>
        <strain evidence="8 9">CBS 101889</strain>
    </source>
</reference>
<dbReference type="PROSITE" id="PS50850">
    <property type="entry name" value="MFS"/>
    <property type="match status" value="1"/>
</dbReference>
<comment type="similarity">
    <text evidence="2">Belongs to the major facilitator superfamily. TCR/Tet family.</text>
</comment>
<keyword evidence="5 6" id="KW-0472">Membrane</keyword>
<feature type="non-terminal residue" evidence="8">
    <location>
        <position position="536"/>
    </location>
</feature>
<dbReference type="SUPFAM" id="SSF103473">
    <property type="entry name" value="MFS general substrate transporter"/>
    <property type="match status" value="1"/>
</dbReference>
<dbReference type="AlphaFoldDB" id="A0A395HVZ5"/>
<comment type="subcellular location">
    <subcellularLocation>
        <location evidence="1">Membrane</location>
        <topology evidence="1">Multi-pass membrane protein</topology>
    </subcellularLocation>
</comment>
<dbReference type="PRINTS" id="PR01036">
    <property type="entry name" value="TCRTETB"/>
</dbReference>
<dbReference type="OrthoDB" id="10021397at2759"/>
<feature type="transmembrane region" description="Helical" evidence="6">
    <location>
        <begin position="374"/>
        <end position="392"/>
    </location>
</feature>
<feature type="transmembrane region" description="Helical" evidence="6">
    <location>
        <begin position="112"/>
        <end position="131"/>
    </location>
</feature>
<protein>
    <submittedName>
        <fullName evidence="8">MFS drug transporter</fullName>
    </submittedName>
</protein>
<dbReference type="Gene3D" id="1.20.1720.10">
    <property type="entry name" value="Multidrug resistance protein D"/>
    <property type="match status" value="1"/>
</dbReference>
<feature type="non-terminal residue" evidence="8">
    <location>
        <position position="1"/>
    </location>
</feature>
<dbReference type="PANTHER" id="PTHR23501">
    <property type="entry name" value="MAJOR FACILITATOR SUPERFAMILY"/>
    <property type="match status" value="1"/>
</dbReference>
<dbReference type="GO" id="GO:0005886">
    <property type="term" value="C:plasma membrane"/>
    <property type="evidence" value="ECO:0007669"/>
    <property type="project" value="TreeGrafter"/>
</dbReference>
<evidence type="ECO:0000256" key="3">
    <source>
        <dbReference type="ARBA" id="ARBA00022692"/>
    </source>
</evidence>
<dbReference type="PANTHER" id="PTHR23501:SF158">
    <property type="entry name" value="TRANSPORTER, PUTATIVE (AFU_ORTHOLOGUE AFUA_5G14490)-RELATED"/>
    <property type="match status" value="1"/>
</dbReference>
<feature type="transmembrane region" description="Helical" evidence="6">
    <location>
        <begin position="87"/>
        <end position="106"/>
    </location>
</feature>
<evidence type="ECO:0000259" key="7">
    <source>
        <dbReference type="PROSITE" id="PS50850"/>
    </source>
</evidence>
<feature type="transmembrane region" description="Helical" evidence="6">
    <location>
        <begin position="282"/>
        <end position="300"/>
    </location>
</feature>
<dbReference type="InterPro" id="IPR011701">
    <property type="entry name" value="MFS"/>
</dbReference>
<evidence type="ECO:0000313" key="9">
    <source>
        <dbReference type="Proteomes" id="UP000248961"/>
    </source>
</evidence>
<organism evidence="8 9">
    <name type="scientific">Aspergillus homomorphus (strain CBS 101889)</name>
    <dbReference type="NCBI Taxonomy" id="1450537"/>
    <lineage>
        <taxon>Eukaryota</taxon>
        <taxon>Fungi</taxon>
        <taxon>Dikarya</taxon>
        <taxon>Ascomycota</taxon>
        <taxon>Pezizomycotina</taxon>
        <taxon>Eurotiomycetes</taxon>
        <taxon>Eurotiomycetidae</taxon>
        <taxon>Eurotiales</taxon>
        <taxon>Aspergillaceae</taxon>
        <taxon>Aspergillus</taxon>
        <taxon>Aspergillus subgen. Circumdati</taxon>
    </lineage>
</organism>
<dbReference type="InterPro" id="IPR036259">
    <property type="entry name" value="MFS_trans_sf"/>
</dbReference>
<evidence type="ECO:0000256" key="1">
    <source>
        <dbReference type="ARBA" id="ARBA00004141"/>
    </source>
</evidence>
<evidence type="ECO:0000256" key="5">
    <source>
        <dbReference type="ARBA" id="ARBA00023136"/>
    </source>
</evidence>
<dbReference type="FunFam" id="1.20.1720.10:FF:000014">
    <property type="entry name" value="MFS drug transporter, putative"/>
    <property type="match status" value="1"/>
</dbReference>
<evidence type="ECO:0000313" key="8">
    <source>
        <dbReference type="EMBL" id="RAL12092.1"/>
    </source>
</evidence>
<feature type="transmembrane region" description="Helical" evidence="6">
    <location>
        <begin position="413"/>
        <end position="434"/>
    </location>
</feature>
<name>A0A395HVZ5_ASPHC</name>
<feature type="transmembrane region" description="Helical" evidence="6">
    <location>
        <begin position="320"/>
        <end position="341"/>
    </location>
</feature>
<evidence type="ECO:0000256" key="6">
    <source>
        <dbReference type="SAM" id="Phobius"/>
    </source>
</evidence>
<evidence type="ECO:0000256" key="2">
    <source>
        <dbReference type="ARBA" id="ARBA00007520"/>
    </source>
</evidence>
<keyword evidence="9" id="KW-1185">Reference proteome</keyword>
<feature type="transmembrane region" description="Helical" evidence="6">
    <location>
        <begin position="143"/>
        <end position="165"/>
    </location>
</feature>
<accession>A0A395HVZ5</accession>
<dbReference type="EMBL" id="KZ824285">
    <property type="protein sequence ID" value="RAL12092.1"/>
    <property type="molecule type" value="Genomic_DNA"/>
</dbReference>
<feature type="transmembrane region" description="Helical" evidence="6">
    <location>
        <begin position="210"/>
        <end position="230"/>
    </location>
</feature>
<dbReference type="GeneID" id="37195505"/>
<dbReference type="Gene3D" id="1.20.1250.20">
    <property type="entry name" value="MFS general substrate transporter like domains"/>
    <property type="match status" value="1"/>
</dbReference>
<proteinExistence type="inferred from homology"/>
<dbReference type="GO" id="GO:0022857">
    <property type="term" value="F:transmembrane transporter activity"/>
    <property type="evidence" value="ECO:0007669"/>
    <property type="project" value="InterPro"/>
</dbReference>
<dbReference type="Pfam" id="PF07690">
    <property type="entry name" value="MFS_1"/>
    <property type="match status" value="1"/>
</dbReference>
<feature type="transmembrane region" description="Helical" evidence="6">
    <location>
        <begin position="177"/>
        <end position="198"/>
    </location>
</feature>
<gene>
    <name evidence="8" type="ORF">BO97DRAFT_310513</name>
</gene>
<keyword evidence="3 6" id="KW-0812">Transmembrane</keyword>
<keyword evidence="4 6" id="KW-1133">Transmembrane helix</keyword>
<feature type="domain" description="Major facilitator superfamily (MFS) profile" evidence="7">
    <location>
        <begin position="22"/>
        <end position="516"/>
    </location>
</feature>
<dbReference type="Proteomes" id="UP000248961">
    <property type="component" value="Unassembled WGS sequence"/>
</dbReference>
<evidence type="ECO:0000256" key="4">
    <source>
        <dbReference type="ARBA" id="ARBA00022989"/>
    </source>
</evidence>
<dbReference type="RefSeq" id="XP_025551246.1">
    <property type="nucleotide sequence ID" value="XM_025691216.1"/>
</dbReference>
<feature type="transmembrane region" description="Helical" evidence="6">
    <location>
        <begin position="242"/>
        <end position="261"/>
    </location>
</feature>
<dbReference type="VEuPathDB" id="FungiDB:BO97DRAFT_310513"/>
<feature type="transmembrane region" description="Helical" evidence="6">
    <location>
        <begin position="56"/>
        <end position="75"/>
    </location>
</feature>